<dbReference type="EMBL" id="MKZO01000011">
    <property type="protein sequence ID" value="OLS63816.1"/>
    <property type="molecule type" value="Genomic_DNA"/>
</dbReference>
<evidence type="ECO:0000313" key="2">
    <source>
        <dbReference type="Proteomes" id="UP000186736"/>
    </source>
</evidence>
<proteinExistence type="predicted"/>
<evidence type="ECO:0008006" key="3">
    <source>
        <dbReference type="Google" id="ProtNLM"/>
    </source>
</evidence>
<sequence length="358" mass="39907">MHDGPFSHIEKYNITSSRPYRVESRTPINHDLEKVVTYDQDGLKTGISIKLLGSNIDAKACITSKSHFHASPDEGKKKSYLIEGDTVLLRDATKNGKWFNVFYPPSKSSGWIQENHLTIDCLSTGAILGAPLEQEHLLSSLLSADGKQSYKTALPTDILEEARNSVLKDLDDDGIPEVLVPLTANAVNACVAAFRYAPTTKDLQQIDFAGGALCSPSRKGRFLISKYRSEGRWIEDIYAIENREFKIVISDSCLDCNWVFRKEYRNDTLIDSYLVSNAPSFKNRSKLLGAISAASTIIYKAPDKNTSSNFSLRQGDTISIKNIENRDDQYFVEIESSDTQKIIGGWIECEALVECDSL</sequence>
<gene>
    <name evidence="1" type="ORF">PSEMO_13830</name>
</gene>
<accession>A0A1Q9R8V4</accession>
<evidence type="ECO:0000313" key="1">
    <source>
        <dbReference type="EMBL" id="OLS63816.1"/>
    </source>
</evidence>
<reference evidence="1 2" key="1">
    <citation type="submission" date="2016-10" db="EMBL/GenBank/DDBJ databases">
        <title>Genome Sequence of Pseudomonas putida GM4FR.</title>
        <authorList>
            <person name="Poehlein A."/>
            <person name="Wemheuer F."/>
            <person name="Hollensteiner J."/>
            <person name="Wemheuer B."/>
        </authorList>
    </citation>
    <scope>NUCLEOTIDE SEQUENCE [LARGE SCALE GENOMIC DNA]</scope>
    <source>
        <strain evidence="1 2">GM4FR</strain>
    </source>
</reference>
<organism evidence="1 2">
    <name type="scientific">Pseudomonas putida</name>
    <name type="common">Arthrobacter siderocapsulatus</name>
    <dbReference type="NCBI Taxonomy" id="303"/>
    <lineage>
        <taxon>Bacteria</taxon>
        <taxon>Pseudomonadati</taxon>
        <taxon>Pseudomonadota</taxon>
        <taxon>Gammaproteobacteria</taxon>
        <taxon>Pseudomonadales</taxon>
        <taxon>Pseudomonadaceae</taxon>
        <taxon>Pseudomonas</taxon>
    </lineage>
</organism>
<dbReference type="AlphaFoldDB" id="A0A1Q9R8V4"/>
<name>A0A1Q9R8V4_PSEPU</name>
<dbReference type="Proteomes" id="UP000186736">
    <property type="component" value="Unassembled WGS sequence"/>
</dbReference>
<protein>
    <recommendedName>
        <fullName evidence="3">SH3 domain-containing protein</fullName>
    </recommendedName>
</protein>
<comment type="caution">
    <text evidence="1">The sequence shown here is derived from an EMBL/GenBank/DDBJ whole genome shotgun (WGS) entry which is preliminary data.</text>
</comment>